<evidence type="ECO:0000313" key="8">
    <source>
        <dbReference type="Proteomes" id="UP000009168"/>
    </source>
</evidence>
<feature type="region of interest" description="Disordered" evidence="3">
    <location>
        <begin position="68"/>
        <end position="88"/>
    </location>
</feature>
<keyword evidence="1" id="KW-0862">Zinc</keyword>
<dbReference type="Gene3D" id="3.30.70.330">
    <property type="match status" value="1"/>
</dbReference>
<dbReference type="GO" id="GO:0003723">
    <property type="term" value="F:RNA binding"/>
    <property type="evidence" value="ECO:0007669"/>
    <property type="project" value="UniProtKB-UniRule"/>
</dbReference>
<dbReference type="InterPro" id="IPR000504">
    <property type="entry name" value="RRM_dom"/>
</dbReference>
<dbReference type="InParanoid" id="Q23TZ2"/>
<dbReference type="InterPro" id="IPR035979">
    <property type="entry name" value="RBD_domain_sf"/>
</dbReference>
<feature type="transmembrane region" description="Helical" evidence="4">
    <location>
        <begin position="406"/>
        <end position="424"/>
    </location>
</feature>
<dbReference type="Pfam" id="PF00098">
    <property type="entry name" value="zf-CCHC"/>
    <property type="match status" value="1"/>
</dbReference>
<evidence type="ECO:0000256" key="4">
    <source>
        <dbReference type="SAM" id="Phobius"/>
    </source>
</evidence>
<evidence type="ECO:0000256" key="2">
    <source>
        <dbReference type="PROSITE-ProRule" id="PRU00176"/>
    </source>
</evidence>
<reference evidence="8" key="1">
    <citation type="journal article" date="2006" name="PLoS Biol.">
        <title>Macronuclear genome sequence of the ciliate Tetrahymena thermophila, a model eukaryote.</title>
        <authorList>
            <person name="Eisen J.A."/>
            <person name="Coyne R.S."/>
            <person name="Wu M."/>
            <person name="Wu D."/>
            <person name="Thiagarajan M."/>
            <person name="Wortman J.R."/>
            <person name="Badger J.H."/>
            <person name="Ren Q."/>
            <person name="Amedeo P."/>
            <person name="Jones K.M."/>
            <person name="Tallon L.J."/>
            <person name="Delcher A.L."/>
            <person name="Salzberg S.L."/>
            <person name="Silva J.C."/>
            <person name="Haas B.J."/>
            <person name="Majoros W.H."/>
            <person name="Farzad M."/>
            <person name="Carlton J.M."/>
            <person name="Smith R.K. Jr."/>
            <person name="Garg J."/>
            <person name="Pearlman R.E."/>
            <person name="Karrer K.M."/>
            <person name="Sun L."/>
            <person name="Manning G."/>
            <person name="Elde N.C."/>
            <person name="Turkewitz A.P."/>
            <person name="Asai D.J."/>
            <person name="Wilkes D.E."/>
            <person name="Wang Y."/>
            <person name="Cai H."/>
            <person name="Collins K."/>
            <person name="Stewart B.A."/>
            <person name="Lee S.R."/>
            <person name="Wilamowska K."/>
            <person name="Weinberg Z."/>
            <person name="Ruzzo W.L."/>
            <person name="Wloga D."/>
            <person name="Gaertig J."/>
            <person name="Frankel J."/>
            <person name="Tsao C.-C."/>
            <person name="Gorovsky M.A."/>
            <person name="Keeling P.J."/>
            <person name="Waller R.F."/>
            <person name="Patron N.J."/>
            <person name="Cherry J.M."/>
            <person name="Stover N.A."/>
            <person name="Krieger C.J."/>
            <person name="del Toro C."/>
            <person name="Ryder H.F."/>
            <person name="Williamson S.C."/>
            <person name="Barbeau R.A."/>
            <person name="Hamilton E.P."/>
            <person name="Orias E."/>
        </authorList>
    </citation>
    <scope>NUCLEOTIDE SEQUENCE [LARGE SCALE GENOMIC DNA]</scope>
    <source>
        <strain evidence="8">SB210</strain>
    </source>
</reference>
<evidence type="ECO:0000256" key="3">
    <source>
        <dbReference type="SAM" id="MobiDB-lite"/>
    </source>
</evidence>
<organism evidence="7 8">
    <name type="scientific">Tetrahymena thermophila (strain SB210)</name>
    <dbReference type="NCBI Taxonomy" id="312017"/>
    <lineage>
        <taxon>Eukaryota</taxon>
        <taxon>Sar</taxon>
        <taxon>Alveolata</taxon>
        <taxon>Ciliophora</taxon>
        <taxon>Intramacronucleata</taxon>
        <taxon>Oligohymenophorea</taxon>
        <taxon>Hymenostomatida</taxon>
        <taxon>Tetrahymenina</taxon>
        <taxon>Tetrahymenidae</taxon>
        <taxon>Tetrahymena</taxon>
    </lineage>
</organism>
<proteinExistence type="predicted"/>
<dbReference type="RefSeq" id="XP_001020234.2">
    <property type="nucleotide sequence ID" value="XM_001020234.2"/>
</dbReference>
<dbReference type="PANTHER" id="PTHR48038">
    <property type="entry name" value="RIBONUCLEOPROTEIN RB97D"/>
    <property type="match status" value="1"/>
</dbReference>
<dbReference type="STRING" id="312017.Q23TZ2"/>
<keyword evidence="2" id="KW-0694">RNA-binding</keyword>
<feature type="compositionally biased region" description="Basic and acidic residues" evidence="3">
    <location>
        <begin position="71"/>
        <end position="88"/>
    </location>
</feature>
<keyword evidence="4" id="KW-0472">Membrane</keyword>
<dbReference type="GO" id="GO:0008270">
    <property type="term" value="F:zinc ion binding"/>
    <property type="evidence" value="ECO:0007669"/>
    <property type="project" value="UniProtKB-KW"/>
</dbReference>
<dbReference type="Gene3D" id="4.10.60.10">
    <property type="entry name" value="Zinc finger, CCHC-type"/>
    <property type="match status" value="1"/>
</dbReference>
<dbReference type="SMART" id="SM00360">
    <property type="entry name" value="RRM"/>
    <property type="match status" value="1"/>
</dbReference>
<evidence type="ECO:0000313" key="7">
    <source>
        <dbReference type="EMBL" id="EAR99989.2"/>
    </source>
</evidence>
<dbReference type="InterPro" id="IPR012677">
    <property type="entry name" value="Nucleotide-bd_a/b_plait_sf"/>
</dbReference>
<dbReference type="Proteomes" id="UP000009168">
    <property type="component" value="Unassembled WGS sequence"/>
</dbReference>
<dbReference type="SUPFAM" id="SSF54928">
    <property type="entry name" value="RNA-binding domain, RBD"/>
    <property type="match status" value="1"/>
</dbReference>
<feature type="domain" description="RRM" evidence="5">
    <location>
        <begin position="129"/>
        <end position="199"/>
    </location>
</feature>
<feature type="domain" description="CCHC-type" evidence="6">
    <location>
        <begin position="212"/>
        <end position="228"/>
    </location>
</feature>
<accession>Q23TZ2</accession>
<keyword evidence="4" id="KW-1133">Transmembrane helix</keyword>
<keyword evidence="8" id="KW-1185">Reference proteome</keyword>
<name>Q23TZ2_TETTS</name>
<dbReference type="OrthoDB" id="606605at2759"/>
<dbReference type="InterPro" id="IPR001878">
    <property type="entry name" value="Znf_CCHC"/>
</dbReference>
<sequence length="491" mass="59687">MKDIYQISMVIRRQKQIIFDLNSFRLVRSRLCQHIANNNNIEKGERKLISQDEDRQIDRQIDKQIINNQERVSERSEREREREKERKKQDYIQIKKRGRDIQFYIKIIKFLYYLIKKYRNFRIMSRKNPQIYITNFSSRTTEEDLNYEFKRFGKIQDINMKRSYAFITYHDHHDAEDAVRKMDKTTLNGKTIVVEPAGLKKTRSRGPQPDDKCYSCGRRGHWANECEEKKRRQTQQLIFHQYQVNHLFNIKIQKILEQKQLSLEIQKQNKKKQQKKTLQKQPFQLQKQQQPQKQISLRLQVFFQVKVRFSFQIQIIQVKGEQVQVKITFQGQKLRKQIQQILRNICEVLTTYNQTVLQEIQKVYKKQLKKRYLMDLSCSFIYPSLLYVSSHLFFNLQKLQKRLFQIVFLSNCLLYHSILLFYMIQSISNSSNYSFLKYFLFNKYQKNKIKKTNSLNSIYFNFGFKIQEEFLQIKYKKIILQNLNLESIIGQ</sequence>
<gene>
    <name evidence="7" type="ORF">TTHERM_00961950</name>
</gene>
<dbReference type="Pfam" id="PF00076">
    <property type="entry name" value="RRM_1"/>
    <property type="match status" value="1"/>
</dbReference>
<dbReference type="AlphaFoldDB" id="Q23TZ2"/>
<dbReference type="KEGG" id="tet:TTHERM_00961950"/>
<dbReference type="GeneID" id="7828962"/>
<evidence type="ECO:0000256" key="1">
    <source>
        <dbReference type="PROSITE-ProRule" id="PRU00047"/>
    </source>
</evidence>
<keyword evidence="1" id="KW-0863">Zinc-finger</keyword>
<evidence type="ECO:0000259" key="5">
    <source>
        <dbReference type="PROSITE" id="PS50102"/>
    </source>
</evidence>
<evidence type="ECO:0000259" key="6">
    <source>
        <dbReference type="PROSITE" id="PS50158"/>
    </source>
</evidence>
<dbReference type="HOGENOM" id="CLU_1810049_0_0_1"/>
<keyword evidence="4" id="KW-0812">Transmembrane</keyword>
<dbReference type="PANTHER" id="PTHR48038:SF1">
    <property type="entry name" value="RIBONUCLEOPROTEIN RB97D"/>
    <property type="match status" value="1"/>
</dbReference>
<dbReference type="PROSITE" id="PS50102">
    <property type="entry name" value="RRM"/>
    <property type="match status" value="1"/>
</dbReference>
<feature type="transmembrane region" description="Helical" evidence="4">
    <location>
        <begin position="372"/>
        <end position="394"/>
    </location>
</feature>
<keyword evidence="1" id="KW-0479">Metal-binding</keyword>
<dbReference type="EMBL" id="GG662632">
    <property type="protein sequence ID" value="EAR99989.2"/>
    <property type="molecule type" value="Genomic_DNA"/>
</dbReference>
<protein>
    <submittedName>
        <fullName evidence="7">RNA recognition motif protein</fullName>
    </submittedName>
</protein>
<dbReference type="SMART" id="SM00343">
    <property type="entry name" value="ZnF_C2HC"/>
    <property type="match status" value="1"/>
</dbReference>
<dbReference type="PROSITE" id="PS50158">
    <property type="entry name" value="ZF_CCHC"/>
    <property type="match status" value="1"/>
</dbReference>